<feature type="chain" id="PRO_5034748819" evidence="2">
    <location>
        <begin position="21"/>
        <end position="273"/>
    </location>
</feature>
<dbReference type="Proteomes" id="UP000521943">
    <property type="component" value="Unassembled WGS sequence"/>
</dbReference>
<keyword evidence="2" id="KW-0732">Signal</keyword>
<dbReference type="OrthoDB" id="3064493at2759"/>
<feature type="compositionally biased region" description="Low complexity" evidence="1">
    <location>
        <begin position="254"/>
        <end position="264"/>
    </location>
</feature>
<keyword evidence="4" id="KW-1185">Reference proteome</keyword>
<evidence type="ECO:0000256" key="2">
    <source>
        <dbReference type="SAM" id="SignalP"/>
    </source>
</evidence>
<feature type="region of interest" description="Disordered" evidence="1">
    <location>
        <begin position="216"/>
        <end position="273"/>
    </location>
</feature>
<organism evidence="3 4">
    <name type="scientific">Ephemerocybe angulata</name>
    <dbReference type="NCBI Taxonomy" id="980116"/>
    <lineage>
        <taxon>Eukaryota</taxon>
        <taxon>Fungi</taxon>
        <taxon>Dikarya</taxon>
        <taxon>Basidiomycota</taxon>
        <taxon>Agaricomycotina</taxon>
        <taxon>Agaricomycetes</taxon>
        <taxon>Agaricomycetidae</taxon>
        <taxon>Agaricales</taxon>
        <taxon>Agaricineae</taxon>
        <taxon>Psathyrellaceae</taxon>
        <taxon>Ephemerocybe</taxon>
    </lineage>
</organism>
<dbReference type="AlphaFoldDB" id="A0A8H6HJB6"/>
<name>A0A8H6HJB6_9AGAR</name>
<accession>A0A8H6HJB6</accession>
<comment type="caution">
    <text evidence="3">The sequence shown here is derived from an EMBL/GenBank/DDBJ whole genome shotgun (WGS) entry which is preliminary data.</text>
</comment>
<protein>
    <submittedName>
        <fullName evidence="3">Uncharacterized protein</fullName>
    </submittedName>
</protein>
<dbReference type="EMBL" id="JACGCI010000089">
    <property type="protein sequence ID" value="KAF6746776.1"/>
    <property type="molecule type" value="Genomic_DNA"/>
</dbReference>
<evidence type="ECO:0000313" key="4">
    <source>
        <dbReference type="Proteomes" id="UP000521943"/>
    </source>
</evidence>
<evidence type="ECO:0000313" key="3">
    <source>
        <dbReference type="EMBL" id="KAF6746776.1"/>
    </source>
</evidence>
<feature type="signal peptide" evidence="2">
    <location>
        <begin position="1"/>
        <end position="20"/>
    </location>
</feature>
<proteinExistence type="predicted"/>
<reference evidence="3 4" key="1">
    <citation type="submission" date="2020-07" db="EMBL/GenBank/DDBJ databases">
        <title>Comparative genomics of pyrophilous fungi reveals a link between fire events and developmental genes.</title>
        <authorList>
            <consortium name="DOE Joint Genome Institute"/>
            <person name="Steindorff A.S."/>
            <person name="Carver A."/>
            <person name="Calhoun S."/>
            <person name="Stillman K."/>
            <person name="Liu H."/>
            <person name="Lipzen A."/>
            <person name="Pangilinan J."/>
            <person name="Labutti K."/>
            <person name="Bruns T.D."/>
            <person name="Grigoriev I.V."/>
        </authorList>
    </citation>
    <scope>NUCLEOTIDE SEQUENCE [LARGE SCALE GENOMIC DNA]</scope>
    <source>
        <strain evidence="3 4">CBS 144469</strain>
    </source>
</reference>
<gene>
    <name evidence="3" type="ORF">DFP72DRAFT_1150903</name>
</gene>
<sequence length="273" mass="30276">MKPFSWIFASLSIFAIGVQAAPVSIYDDLVARVPNLQLSLAEFKEYWPGDGKLKSWHFGLVAHAPGAIPPATADNRRFPLFHWFINTQNGQCRMLFGQDPVWTNMRTIKVTATLLAAGGEADDDAMKQAVSGIFQQVSSHISPNLFNNCLDNAVLGMRRLRMAGYIREEELEPFMVYWRRMHEVVHQVTDPWTFKDCGFITRRELVDSILEGRAPKCEGKGSKAATPAGKPNLKKPVVRAAKPQAGKGKAVKHPGQQGKQPGKQGPKGKQGRK</sequence>
<evidence type="ECO:0000256" key="1">
    <source>
        <dbReference type="SAM" id="MobiDB-lite"/>
    </source>
</evidence>